<keyword evidence="4 5" id="KW-0472">Membrane</keyword>
<dbReference type="RefSeq" id="WP_106114935.1">
    <property type="nucleotide sequence ID" value="NZ_PVSR01000040.1"/>
</dbReference>
<accession>A0A2T0GSR2</accession>
<keyword evidence="8" id="KW-1185">Reference proteome</keyword>
<feature type="transmembrane region" description="Helical" evidence="5">
    <location>
        <begin position="452"/>
        <end position="472"/>
    </location>
</feature>
<feature type="transmembrane region" description="Helical" evidence="5">
    <location>
        <begin position="547"/>
        <end position="566"/>
    </location>
</feature>
<sequence>MKAIKLALLELRRFRGGVLRPLVLVALVLVPLLYGSLYLWSNWDPYGRLDRVPVAVVNRDQPVEASGQYIDAGEQFVQQLRARRTFEWHFVGKDEARRGLRQGDYYFTITVPSDFSAKLATATRTSPQRASLRITKNDANGYIVGIMADTVEVELQNQINAAAHSAYARALYDELDTMRDKLSNASRAADELVEGTSLAVDGTSGVNEGLSGALDSSRSFSRGISEISTAADQLDRRLSALTHLTAEKTPAAMDEAVDTSSTVVNGLGTLATATSFVTDRASNGVSGLEELARKHPELAEDPVYRRTLRNARRVAGTTDSMDDRAHEVLSEAQRTQSRLTALRSNVSAIQQRIRAVSEPADRVATGTSALSSGASTLTNSLATLASSGDTLEAGARQLNEGATELSGLVEQSLSRVPPTNPRQVAQAADVLGSPTTISQDNLNPAHVYGRGLAPFFFAIALWVFGLFAYLLLKPVNQRALAGRTRAVTIALGGWLPAALLGALGANVLLAAVGFGLGLDPLHLWPTVGLLTLAATAFVAIDHLLRTAFGVVGDAVSLVLLIIQLTASGGLYPMETTPALFQAIHPYLPMTYLVDGLRVTISGGLTEHLVRDLLVLGGFLVAALTLTTFVIIRERVWTVGRLHPPVEL</sequence>
<feature type="domain" description="ABC-2 type transporter transmembrane" evidence="6">
    <location>
        <begin position="24"/>
        <end position="165"/>
    </location>
</feature>
<dbReference type="InterPro" id="IPR017500">
    <property type="entry name" value="Phage_infect_YhgE_N"/>
</dbReference>
<dbReference type="InterPro" id="IPR051328">
    <property type="entry name" value="T7SS_ABC-Transporter"/>
</dbReference>
<feature type="domain" description="ABC-2 type transporter transmembrane" evidence="6">
    <location>
        <begin position="431"/>
        <end position="626"/>
    </location>
</feature>
<evidence type="ECO:0000256" key="1">
    <source>
        <dbReference type="ARBA" id="ARBA00004141"/>
    </source>
</evidence>
<evidence type="ECO:0000256" key="3">
    <source>
        <dbReference type="ARBA" id="ARBA00022989"/>
    </source>
</evidence>
<dbReference type="PANTHER" id="PTHR43077">
    <property type="entry name" value="TRANSPORT PERMEASE YVFS-RELATED"/>
    <property type="match status" value="1"/>
</dbReference>
<feature type="transmembrane region" description="Helical" evidence="5">
    <location>
        <begin position="522"/>
        <end position="540"/>
    </location>
</feature>
<dbReference type="Proteomes" id="UP000239352">
    <property type="component" value="Unassembled WGS sequence"/>
</dbReference>
<evidence type="ECO:0000313" key="8">
    <source>
        <dbReference type="Proteomes" id="UP000239352"/>
    </source>
</evidence>
<protein>
    <submittedName>
        <fullName evidence="7">ABC transporter</fullName>
    </submittedName>
</protein>
<dbReference type="Pfam" id="PF12698">
    <property type="entry name" value="ABC2_membrane_3"/>
    <property type="match status" value="2"/>
</dbReference>
<dbReference type="InterPro" id="IPR017501">
    <property type="entry name" value="Phage_infect_YhgE_C"/>
</dbReference>
<dbReference type="STRING" id="1050202.GCA_000384035_03289"/>
<dbReference type="PANTHER" id="PTHR43077:SF10">
    <property type="entry name" value="TRANSPORT PERMEASE PROTEIN"/>
    <property type="match status" value="1"/>
</dbReference>
<dbReference type="InParanoid" id="A0A2T0GSR2"/>
<feature type="transmembrane region" description="Helical" evidence="5">
    <location>
        <begin position="493"/>
        <end position="516"/>
    </location>
</feature>
<dbReference type="GO" id="GO:0140359">
    <property type="term" value="F:ABC-type transporter activity"/>
    <property type="evidence" value="ECO:0007669"/>
    <property type="project" value="InterPro"/>
</dbReference>
<evidence type="ECO:0000256" key="4">
    <source>
        <dbReference type="ARBA" id="ARBA00023136"/>
    </source>
</evidence>
<evidence type="ECO:0000259" key="6">
    <source>
        <dbReference type="Pfam" id="PF12698"/>
    </source>
</evidence>
<keyword evidence="3 5" id="KW-1133">Transmembrane helix</keyword>
<dbReference type="Gene3D" id="1.10.287.950">
    <property type="entry name" value="Methyl-accepting chemotaxis protein"/>
    <property type="match status" value="1"/>
</dbReference>
<reference evidence="7 8" key="1">
    <citation type="submission" date="2018-03" db="EMBL/GenBank/DDBJ databases">
        <title>Actinopolyspora mortivallis from Sahara, screening for active biomolecules.</title>
        <authorList>
            <person name="Selama O."/>
            <person name="Wellington E.M.H."/>
            <person name="Hacene H."/>
        </authorList>
    </citation>
    <scope>NUCLEOTIDE SEQUENCE [LARGE SCALE GENOMIC DNA]</scope>
    <source>
        <strain evidence="7 8">M5A</strain>
    </source>
</reference>
<evidence type="ECO:0000256" key="2">
    <source>
        <dbReference type="ARBA" id="ARBA00022692"/>
    </source>
</evidence>
<feature type="transmembrane region" description="Helical" evidence="5">
    <location>
        <begin position="21"/>
        <end position="40"/>
    </location>
</feature>
<proteinExistence type="predicted"/>
<dbReference type="InterPro" id="IPR013525">
    <property type="entry name" value="ABC2_TM"/>
</dbReference>
<comment type="subcellular location">
    <subcellularLocation>
        <location evidence="1">Membrane</location>
        <topology evidence="1">Multi-pass membrane protein</topology>
    </subcellularLocation>
</comment>
<evidence type="ECO:0000313" key="7">
    <source>
        <dbReference type="EMBL" id="PRW62158.1"/>
    </source>
</evidence>
<evidence type="ECO:0000256" key="5">
    <source>
        <dbReference type="SAM" id="Phobius"/>
    </source>
</evidence>
<dbReference type="GO" id="GO:0016020">
    <property type="term" value="C:membrane"/>
    <property type="evidence" value="ECO:0007669"/>
    <property type="project" value="UniProtKB-SubCell"/>
</dbReference>
<dbReference type="Gene3D" id="3.40.1710.10">
    <property type="entry name" value="abc type-2 transporter like domain"/>
    <property type="match status" value="1"/>
</dbReference>
<comment type="caution">
    <text evidence="7">The sequence shown here is derived from an EMBL/GenBank/DDBJ whole genome shotgun (WGS) entry which is preliminary data.</text>
</comment>
<feature type="transmembrane region" description="Helical" evidence="5">
    <location>
        <begin position="612"/>
        <end position="631"/>
    </location>
</feature>
<gene>
    <name evidence="7" type="ORF">CEP50_17010</name>
</gene>
<name>A0A2T0GSR2_ACTMO</name>
<dbReference type="AlphaFoldDB" id="A0A2T0GSR2"/>
<organism evidence="7 8">
    <name type="scientific">Actinopolyspora mortivallis</name>
    <dbReference type="NCBI Taxonomy" id="33906"/>
    <lineage>
        <taxon>Bacteria</taxon>
        <taxon>Bacillati</taxon>
        <taxon>Actinomycetota</taxon>
        <taxon>Actinomycetes</taxon>
        <taxon>Actinopolysporales</taxon>
        <taxon>Actinopolysporaceae</taxon>
        <taxon>Actinopolyspora</taxon>
    </lineage>
</organism>
<dbReference type="EMBL" id="PVSR01000040">
    <property type="protein sequence ID" value="PRW62158.1"/>
    <property type="molecule type" value="Genomic_DNA"/>
</dbReference>
<keyword evidence="2 5" id="KW-0812">Transmembrane</keyword>
<dbReference type="NCBIfam" id="TIGR03062">
    <property type="entry name" value="pip_yhgE_Cterm"/>
    <property type="match status" value="1"/>
</dbReference>
<dbReference type="NCBIfam" id="TIGR03061">
    <property type="entry name" value="pip_yhgE_Nterm"/>
    <property type="match status" value="1"/>
</dbReference>